<dbReference type="HAMAP" id="MF_01400">
    <property type="entry name" value="MsrB"/>
    <property type="match status" value="1"/>
</dbReference>
<dbReference type="SUPFAM" id="SSF55068">
    <property type="entry name" value="Peptide methionine sulfoxide reductase"/>
    <property type="match status" value="1"/>
</dbReference>
<dbReference type="AlphaFoldDB" id="D6SP04"/>
<dbReference type="NCBIfam" id="TIGR00401">
    <property type="entry name" value="msrA"/>
    <property type="match status" value="1"/>
</dbReference>
<dbReference type="eggNOG" id="COG0229">
    <property type="taxonomic scope" value="Bacteria"/>
</dbReference>
<evidence type="ECO:0000256" key="4">
    <source>
        <dbReference type="ARBA" id="ARBA00047806"/>
    </source>
</evidence>
<comment type="caution">
    <text evidence="11">The sequence shown here is derived from an EMBL/GenBank/DDBJ whole genome shotgun (WGS) entry which is preliminary data.</text>
</comment>
<protein>
    <recommendedName>
        <fullName evidence="7 8">Multifunctional fusion protein</fullName>
    </recommendedName>
    <domain>
        <recommendedName>
            <fullName evidence="8">Peptide methionine sulfoxide reductase MsrA</fullName>
            <shortName evidence="8">Protein-methionine-S-oxide reductase</shortName>
            <ecNumber evidence="8">1.8.4.11</ecNumber>
        </recommendedName>
        <alternativeName>
            <fullName evidence="8">Peptide-methionine (S)-S-oxide reductase</fullName>
            <shortName evidence="8">Peptide Met(O) reductase</shortName>
        </alternativeName>
    </domain>
    <domain>
        <recommendedName>
            <fullName evidence="7">Peptide methionine sulfoxide reductase MsrB</fullName>
            <ecNumber evidence="7">1.8.4.12</ecNumber>
        </recommendedName>
        <alternativeName>
            <fullName evidence="7">Peptide-methionine (R)-S-oxide reductase</fullName>
        </alternativeName>
    </domain>
</protein>
<organism evidence="11 12">
    <name type="scientific">Desulfonatronospira thiodismutans ASO3-1</name>
    <dbReference type="NCBI Taxonomy" id="555779"/>
    <lineage>
        <taxon>Bacteria</taxon>
        <taxon>Pseudomonadati</taxon>
        <taxon>Thermodesulfobacteriota</taxon>
        <taxon>Desulfovibrionia</taxon>
        <taxon>Desulfovibrionales</taxon>
        <taxon>Desulfonatronovibrionaceae</taxon>
        <taxon>Desulfonatronospira</taxon>
    </lineage>
</organism>
<evidence type="ECO:0000256" key="9">
    <source>
        <dbReference type="SAM" id="MobiDB-lite"/>
    </source>
</evidence>
<name>D6SP04_9BACT</name>
<dbReference type="Gene3D" id="2.170.150.20">
    <property type="entry name" value="Peptide methionine sulfoxide reductase"/>
    <property type="match status" value="1"/>
</dbReference>
<gene>
    <name evidence="8" type="primary">msrA</name>
    <name evidence="7" type="synonym">msrB</name>
    <name evidence="11" type="ORF">Dthio_PD1839</name>
</gene>
<dbReference type="SUPFAM" id="SSF51316">
    <property type="entry name" value="Mss4-like"/>
    <property type="match status" value="1"/>
</dbReference>
<evidence type="ECO:0000256" key="1">
    <source>
        <dbReference type="ARBA" id="ARBA00023002"/>
    </source>
</evidence>
<sequence>MNTVKETAQQATFAGGCFWCLEADLAKLEGVLEVVSGYTGGHTENPTYEQVTTGLTGHFEAVRVNFDPGLISYNQLLDVFWKSIDPIDPGGQFADRGSQYRTVIFYHNEEQRVAAAESRKALQATGKFRGPVATLILPADEFYPAEDYHQKYYEKNKEHYRRYRVLSGRQDFLERQWGHSTPDAGNNRTSVSEHPEVKLTPMQYRVTRQDGTEPPFDNEYWDHKEEGLYVDIISGEPLFSSKDKYDSGTGWPSFTRPIKEENIVQRPDHSLPSPRTEVRSAGSDSHLGHVFDDGPEPTGMRFCINSAALRFVPAEDLEQEGYAEFLDLFRD</sequence>
<feature type="domain" description="MsrB" evidence="10">
    <location>
        <begin position="192"/>
        <end position="314"/>
    </location>
</feature>
<dbReference type="InterPro" id="IPR011057">
    <property type="entry name" value="Mss4-like_sf"/>
</dbReference>
<comment type="catalytic activity">
    <reaction evidence="6 8">
        <text>[thioredoxin]-disulfide + L-methionine + H2O = L-methionine (S)-S-oxide + [thioredoxin]-dithiol</text>
        <dbReference type="Rhea" id="RHEA:19993"/>
        <dbReference type="Rhea" id="RHEA-COMP:10698"/>
        <dbReference type="Rhea" id="RHEA-COMP:10700"/>
        <dbReference type="ChEBI" id="CHEBI:15377"/>
        <dbReference type="ChEBI" id="CHEBI:29950"/>
        <dbReference type="ChEBI" id="CHEBI:50058"/>
        <dbReference type="ChEBI" id="CHEBI:57844"/>
        <dbReference type="ChEBI" id="CHEBI:58772"/>
        <dbReference type="EC" id="1.8.4.11"/>
    </reaction>
</comment>
<feature type="active site" description="Nucleophile" evidence="7">
    <location>
        <position position="303"/>
    </location>
</feature>
<dbReference type="RefSeq" id="WP_008869802.1">
    <property type="nucleotide sequence ID" value="NZ_ACJN02000002.1"/>
</dbReference>
<evidence type="ECO:0000259" key="10">
    <source>
        <dbReference type="PROSITE" id="PS51790"/>
    </source>
</evidence>
<evidence type="ECO:0000256" key="6">
    <source>
        <dbReference type="ARBA" id="ARBA00048782"/>
    </source>
</evidence>
<dbReference type="PROSITE" id="PS51257">
    <property type="entry name" value="PROKAR_LIPOPROTEIN"/>
    <property type="match status" value="1"/>
</dbReference>
<dbReference type="PROSITE" id="PS51790">
    <property type="entry name" value="MSRB"/>
    <property type="match status" value="1"/>
</dbReference>
<dbReference type="GO" id="GO:0008113">
    <property type="term" value="F:peptide-methionine (S)-S-oxide reductase activity"/>
    <property type="evidence" value="ECO:0007669"/>
    <property type="project" value="UniProtKB-UniRule"/>
</dbReference>
<dbReference type="HAMAP" id="MF_01401">
    <property type="entry name" value="MsrA"/>
    <property type="match status" value="1"/>
</dbReference>
<dbReference type="GO" id="GO:0033743">
    <property type="term" value="F:peptide-methionine (R)-S-oxide reductase activity"/>
    <property type="evidence" value="ECO:0007669"/>
    <property type="project" value="UniProtKB-UniRule"/>
</dbReference>
<feature type="active site" evidence="8">
    <location>
        <position position="17"/>
    </location>
</feature>
<dbReference type="GO" id="GO:0033744">
    <property type="term" value="F:L-methionine:thioredoxin-disulfide S-oxidoreductase activity"/>
    <property type="evidence" value="ECO:0007669"/>
    <property type="project" value="RHEA"/>
</dbReference>
<dbReference type="PANTHER" id="PTHR43774">
    <property type="entry name" value="PEPTIDE METHIONINE SULFOXIDE REDUCTASE"/>
    <property type="match status" value="1"/>
</dbReference>
<dbReference type="EC" id="1.8.4.11" evidence="8"/>
<dbReference type="NCBIfam" id="TIGR00357">
    <property type="entry name" value="peptide-methionine (R)-S-oxide reductase MsrB"/>
    <property type="match status" value="1"/>
</dbReference>
<dbReference type="Proteomes" id="UP000005496">
    <property type="component" value="Unassembled WGS sequence"/>
</dbReference>
<comment type="catalytic activity">
    <reaction evidence="5 7">
        <text>L-methionyl-[protein] + [thioredoxin]-disulfide + H2O = L-methionyl-(R)-S-oxide-[protein] + [thioredoxin]-dithiol</text>
        <dbReference type="Rhea" id="RHEA:24164"/>
        <dbReference type="Rhea" id="RHEA-COMP:10698"/>
        <dbReference type="Rhea" id="RHEA-COMP:10700"/>
        <dbReference type="Rhea" id="RHEA-COMP:12313"/>
        <dbReference type="Rhea" id="RHEA-COMP:12314"/>
        <dbReference type="ChEBI" id="CHEBI:15377"/>
        <dbReference type="ChEBI" id="CHEBI:16044"/>
        <dbReference type="ChEBI" id="CHEBI:29950"/>
        <dbReference type="ChEBI" id="CHEBI:45764"/>
        <dbReference type="ChEBI" id="CHEBI:50058"/>
        <dbReference type="EC" id="1.8.4.12"/>
    </reaction>
</comment>
<proteinExistence type="inferred from homology"/>
<feature type="region of interest" description="Disordered" evidence="9">
    <location>
        <begin position="265"/>
        <end position="289"/>
    </location>
</feature>
<evidence type="ECO:0000256" key="7">
    <source>
        <dbReference type="HAMAP-Rule" id="MF_01400"/>
    </source>
</evidence>
<evidence type="ECO:0000256" key="2">
    <source>
        <dbReference type="ARBA" id="ARBA00023268"/>
    </source>
</evidence>
<dbReference type="OrthoDB" id="4174719at2"/>
<comment type="catalytic activity">
    <reaction evidence="4 8">
        <text>L-methionyl-[protein] + [thioredoxin]-disulfide + H2O = L-methionyl-(S)-S-oxide-[protein] + [thioredoxin]-dithiol</text>
        <dbReference type="Rhea" id="RHEA:14217"/>
        <dbReference type="Rhea" id="RHEA-COMP:10698"/>
        <dbReference type="Rhea" id="RHEA-COMP:10700"/>
        <dbReference type="Rhea" id="RHEA-COMP:12313"/>
        <dbReference type="Rhea" id="RHEA-COMP:12315"/>
        <dbReference type="ChEBI" id="CHEBI:15377"/>
        <dbReference type="ChEBI" id="CHEBI:16044"/>
        <dbReference type="ChEBI" id="CHEBI:29950"/>
        <dbReference type="ChEBI" id="CHEBI:44120"/>
        <dbReference type="ChEBI" id="CHEBI:50058"/>
        <dbReference type="EC" id="1.8.4.11"/>
    </reaction>
</comment>
<evidence type="ECO:0000256" key="8">
    <source>
        <dbReference type="HAMAP-Rule" id="MF_01401"/>
    </source>
</evidence>
<dbReference type="InterPro" id="IPR036509">
    <property type="entry name" value="Met_Sox_Rdtase_MsrA_sf"/>
</dbReference>
<comment type="function">
    <text evidence="3 8">Has an important function as a repair enzyme for proteins that have been inactivated by oxidation. Catalyzes the reversible oxidation-reduction of methionine sulfoxide in proteins to methionine.</text>
</comment>
<dbReference type="eggNOG" id="COG0225">
    <property type="taxonomic scope" value="Bacteria"/>
</dbReference>
<keyword evidence="2" id="KW-0511">Multifunctional enzyme</keyword>
<evidence type="ECO:0000256" key="3">
    <source>
        <dbReference type="ARBA" id="ARBA00024679"/>
    </source>
</evidence>
<dbReference type="EC" id="1.8.4.12" evidence="7"/>
<dbReference type="InterPro" id="IPR002569">
    <property type="entry name" value="Met_Sox_Rdtase_MsrA_dom"/>
</dbReference>
<keyword evidence="1 7" id="KW-0560">Oxidoreductase</keyword>
<evidence type="ECO:0000313" key="12">
    <source>
        <dbReference type="Proteomes" id="UP000005496"/>
    </source>
</evidence>
<evidence type="ECO:0000313" key="11">
    <source>
        <dbReference type="EMBL" id="EFI34480.1"/>
    </source>
</evidence>
<dbReference type="InterPro" id="IPR002579">
    <property type="entry name" value="Met_Sox_Rdtase_MsrB_dom"/>
</dbReference>
<keyword evidence="12" id="KW-1185">Reference proteome</keyword>
<dbReference type="Pfam" id="PF01625">
    <property type="entry name" value="PMSR"/>
    <property type="match status" value="1"/>
</dbReference>
<dbReference type="PANTHER" id="PTHR43774:SF1">
    <property type="entry name" value="PEPTIDE METHIONINE SULFOXIDE REDUCTASE MSRA 2"/>
    <property type="match status" value="1"/>
</dbReference>
<dbReference type="Pfam" id="PF01641">
    <property type="entry name" value="SelR"/>
    <property type="match status" value="1"/>
</dbReference>
<dbReference type="EMBL" id="ACJN02000002">
    <property type="protein sequence ID" value="EFI34480.1"/>
    <property type="molecule type" value="Genomic_DNA"/>
</dbReference>
<evidence type="ECO:0000256" key="5">
    <source>
        <dbReference type="ARBA" id="ARBA00048488"/>
    </source>
</evidence>
<accession>D6SP04</accession>
<dbReference type="Gene3D" id="3.30.1060.10">
    <property type="entry name" value="Peptide methionine sulphoxide reductase MsrA"/>
    <property type="match status" value="1"/>
</dbReference>
<comment type="caution">
    <text evidence="7">Lacks conserved residue(s) required for the propagation of feature annotation.</text>
</comment>
<reference evidence="11" key="1">
    <citation type="submission" date="2010-05" db="EMBL/GenBank/DDBJ databases">
        <title>The draft genome of Desulfonatronospira thiodismutans ASO3-1.</title>
        <authorList>
            <consortium name="US DOE Joint Genome Institute (JGI-PGF)"/>
            <person name="Lucas S."/>
            <person name="Copeland A."/>
            <person name="Lapidus A."/>
            <person name="Cheng J.-F."/>
            <person name="Bruce D."/>
            <person name="Goodwin L."/>
            <person name="Pitluck S."/>
            <person name="Chertkov O."/>
            <person name="Brettin T."/>
            <person name="Detter J.C."/>
            <person name="Han C."/>
            <person name="Land M.L."/>
            <person name="Hauser L."/>
            <person name="Kyrpides N."/>
            <person name="Mikhailova N."/>
            <person name="Muyzer G."/>
            <person name="Woyke T."/>
        </authorList>
    </citation>
    <scope>NUCLEOTIDE SEQUENCE [LARGE SCALE GENOMIC DNA]</scope>
    <source>
        <strain evidence="11">ASO3-1</strain>
    </source>
</reference>
<comment type="similarity">
    <text evidence="8">Belongs to the MsrA Met sulfoxide reductase family.</text>
</comment>
<comment type="similarity">
    <text evidence="7">Belongs to the MsrB Met sulfoxide reductase family.</text>
</comment>
<dbReference type="FunFam" id="2.170.150.20:FF:000003">
    <property type="entry name" value="Peptide methionine sulfoxide reductase MsrB"/>
    <property type="match status" value="1"/>
</dbReference>